<sequence length="1057" mass="107971">MALQITITNAGRAEIINANNTGTGPVVITAVGFGTGQYSPAKTQTALQAEVKRVSTIAGQAVADDTIHVVAKDEGPDAYNVGEFGLFSASGTLVAVYSQPAGAGWIIQKAGASTLLLATDIILESLDASSLTFGDILFINPPATTTTPGVVELADAQETQDGLDGTRAVTPAGLKTLTANTSRAGLVQLDNSLASTSTSKALTAAQGKKLQDEKEPAFAAGTTAQYRRGDKTWQDLAAAVRAVLMTGLSTATATAVAATDSLLTAIGKLQAQITGLNNTKLDATANAVSASKLATARTIGGVSFDGTANINLPGVNATGNQNTTGNAGTATKLATARTINGVSFDGSGNIVVEDATKLAKAGDRMTGALAHEVIAGGGGILSIDYPDGADYQESGAVNGTIKITLPKSWSNTMMRLRIAVYDYTDGYGAAELLVSGYTPTANSAWYYTSAQAVGLHKFGATVRFGHDGTNCCILLGTTGTAHSYPKVVVENMLAMYSGVDDTWRSGWSISRITSEAGITVTAAGTERFNENSQADRLLWKEYGPNHCIFDASDSTAPDGSAISNTDPAQPWQALHPTLMGWNGSQTYGVRVDIARYAERLKTVRTINGVAFDGTSNITVADATKLPTAGGTMDGSIVYEADNYGSGWARGFNITDGGATVAGMGGYGGAGTFIQAYFALGATPYLNGTGFRLSPGTITTEGEMVLGGSKVRPISTKLSGGAYGYYDSTKIGHVWSMGTQYAIPDDGANFGNIYGMAYKHTANPTGGTMAGGHQLVVCSNGVPGVALGMAGGIWTSGLTETAALKVNGQTTLLNGTLLDGTTNGLKITNGANGTIEIGNRNTSYTHYGSSTGNHYFYGNVTVQTNIAASGTITASGGFSGGGGSITGLNANNLASGTVPEARLLGVYAGEVAYFAMAAPPTGWLKANGAAVSRSTYAALFAAIGTTYGAGNGSTTFNLPDLRGEFIRGWDDGRGVDGGRALGSAQAALAPDIPRDGWGTTGSAPQPSVSVLAGRLVVGSGGGEIAETLESLRAAGNNVTPSAGDNRPRNIALLACIKY</sequence>
<dbReference type="EMBL" id="JADPMV010000001">
    <property type="protein sequence ID" value="MBS7660554.1"/>
    <property type="molecule type" value="Genomic_DNA"/>
</dbReference>
<dbReference type="Proteomes" id="UP001196601">
    <property type="component" value="Unassembled WGS sequence"/>
</dbReference>
<dbReference type="SUPFAM" id="SSF88874">
    <property type="entry name" value="Receptor-binding domain of short tail fibre protein gp12"/>
    <property type="match status" value="1"/>
</dbReference>
<dbReference type="InterPro" id="IPR037053">
    <property type="entry name" value="Phage_tail_collar_dom_sf"/>
</dbReference>
<name>A0ABS5PXG2_9PSED</name>
<dbReference type="Gene3D" id="3.90.1340.10">
    <property type="entry name" value="Phage tail collar domain"/>
    <property type="match status" value="1"/>
</dbReference>
<evidence type="ECO:0000313" key="2">
    <source>
        <dbReference type="EMBL" id="MBS7660554.1"/>
    </source>
</evidence>
<keyword evidence="3" id="KW-1185">Reference proteome</keyword>
<evidence type="ECO:0000313" key="3">
    <source>
        <dbReference type="Proteomes" id="UP001196601"/>
    </source>
</evidence>
<protein>
    <submittedName>
        <fullName evidence="2">Tail fiber protein</fullName>
    </submittedName>
</protein>
<dbReference type="InterPro" id="IPR011083">
    <property type="entry name" value="Phage_tail_collar_dom"/>
</dbReference>
<gene>
    <name evidence="2" type="ORF">I0D00_01130</name>
</gene>
<comment type="caution">
    <text evidence="2">The sequence shown here is derived from an EMBL/GenBank/DDBJ whole genome shotgun (WGS) entry which is preliminary data.</text>
</comment>
<accession>A0ABS5PXG2</accession>
<evidence type="ECO:0000259" key="1">
    <source>
        <dbReference type="Pfam" id="PF07484"/>
    </source>
</evidence>
<feature type="domain" description="Phage tail collar" evidence="1">
    <location>
        <begin position="908"/>
        <end position="965"/>
    </location>
</feature>
<proteinExistence type="predicted"/>
<reference evidence="2 3" key="1">
    <citation type="journal article" date="2021" name="Syst. Appl. Microbiol.">
        <title>Pseudomonas lalucatii sp. nov. isolated from Vallgornera, a karstic cave in Mallorca, Western Mediterranean.</title>
        <authorList>
            <person name="Busquets A."/>
            <person name="Mulet M."/>
            <person name="Gomila M."/>
            <person name="Garcia-Valdes E."/>
        </authorList>
    </citation>
    <scope>NUCLEOTIDE SEQUENCE [LARGE SCALE GENOMIC DNA]</scope>
    <source>
        <strain evidence="2 3">R1b54</strain>
    </source>
</reference>
<organism evidence="2 3">
    <name type="scientific">Pseudomonas lalucatii</name>
    <dbReference type="NCBI Taxonomy" id="1424203"/>
    <lineage>
        <taxon>Bacteria</taxon>
        <taxon>Pseudomonadati</taxon>
        <taxon>Pseudomonadota</taxon>
        <taxon>Gammaproteobacteria</taxon>
        <taxon>Pseudomonadales</taxon>
        <taxon>Pseudomonadaceae</taxon>
        <taxon>Pseudomonas</taxon>
    </lineage>
</organism>
<dbReference type="Pfam" id="PF07484">
    <property type="entry name" value="Collar"/>
    <property type="match status" value="1"/>
</dbReference>